<reference evidence="3 4" key="1">
    <citation type="submission" date="2024-04" db="EMBL/GenBank/DDBJ databases">
        <title>Novel genus in family Flammeovirgaceae.</title>
        <authorList>
            <person name="Nguyen T.H."/>
            <person name="Vuong T.Q."/>
            <person name="Le H."/>
            <person name="Kim S.-G."/>
        </authorList>
    </citation>
    <scope>NUCLEOTIDE SEQUENCE [LARGE SCALE GENOMIC DNA]</scope>
    <source>
        <strain evidence="3 4">JCM 23209</strain>
    </source>
</reference>
<dbReference type="InterPro" id="IPR023393">
    <property type="entry name" value="START-like_dom_sf"/>
</dbReference>
<protein>
    <submittedName>
        <fullName evidence="3">SRPBCC domain-containing protein</fullName>
    </submittedName>
</protein>
<proteinExistence type="inferred from homology"/>
<organism evidence="3 4">
    <name type="scientific">Rapidithrix thailandica</name>
    <dbReference type="NCBI Taxonomy" id="413964"/>
    <lineage>
        <taxon>Bacteria</taxon>
        <taxon>Pseudomonadati</taxon>
        <taxon>Bacteroidota</taxon>
        <taxon>Cytophagia</taxon>
        <taxon>Cytophagales</taxon>
        <taxon>Flammeovirgaceae</taxon>
        <taxon>Rapidithrix</taxon>
    </lineage>
</organism>
<gene>
    <name evidence="3" type="ORF">AAG747_06820</name>
</gene>
<dbReference type="Proteomes" id="UP001403385">
    <property type="component" value="Unassembled WGS sequence"/>
</dbReference>
<comment type="similarity">
    <text evidence="1">Belongs to the AHA1 family.</text>
</comment>
<evidence type="ECO:0000313" key="4">
    <source>
        <dbReference type="Proteomes" id="UP001403385"/>
    </source>
</evidence>
<dbReference type="SUPFAM" id="SSF55961">
    <property type="entry name" value="Bet v1-like"/>
    <property type="match status" value="1"/>
</dbReference>
<dbReference type="AlphaFoldDB" id="A0AAW9SA75"/>
<dbReference type="Pfam" id="PF08327">
    <property type="entry name" value="AHSA1"/>
    <property type="match status" value="1"/>
</dbReference>
<dbReference type="EMBL" id="JBDKWZ010000003">
    <property type="protein sequence ID" value="MEN7547611.1"/>
    <property type="molecule type" value="Genomic_DNA"/>
</dbReference>
<name>A0AAW9SA75_9BACT</name>
<keyword evidence="4" id="KW-1185">Reference proteome</keyword>
<dbReference type="Gene3D" id="3.30.530.20">
    <property type="match status" value="1"/>
</dbReference>
<evidence type="ECO:0000313" key="3">
    <source>
        <dbReference type="EMBL" id="MEN7547611.1"/>
    </source>
</evidence>
<comment type="caution">
    <text evidence="3">The sequence shown here is derived from an EMBL/GenBank/DDBJ whole genome shotgun (WGS) entry which is preliminary data.</text>
</comment>
<evidence type="ECO:0000259" key="2">
    <source>
        <dbReference type="Pfam" id="PF08327"/>
    </source>
</evidence>
<dbReference type="CDD" id="cd07814">
    <property type="entry name" value="SRPBCC_CalC_Aha1-like"/>
    <property type="match status" value="1"/>
</dbReference>
<evidence type="ECO:0000256" key="1">
    <source>
        <dbReference type="ARBA" id="ARBA00006817"/>
    </source>
</evidence>
<accession>A0AAW9SA75</accession>
<dbReference type="InterPro" id="IPR013538">
    <property type="entry name" value="ASHA1/2-like_C"/>
</dbReference>
<feature type="domain" description="Activator of Hsp90 ATPase homologue 1/2-like C-terminal" evidence="2">
    <location>
        <begin position="16"/>
        <end position="143"/>
    </location>
</feature>
<sequence length="144" mass="16841">MEKEKYPIIKKEILFNASKAKVWEVLTSAEKIKEYMFGTTVISDWKADTPILFTGTWEGKPYEDKGTIRKFEPEKLLQYDYWSNFSGIADIPENYILLTFRLSEQNGATKMIFTQENSATQTMYEHSLENWEAVFNKMKALLEA</sequence>
<dbReference type="RefSeq" id="WP_346820398.1">
    <property type="nucleotide sequence ID" value="NZ_JBDKWZ010000003.1"/>
</dbReference>